<comment type="similarity">
    <text evidence="1 13 14">Belongs to the ATPase B chain family.</text>
</comment>
<dbReference type="AlphaFoldDB" id="A0A4R3JAV9"/>
<name>A0A4R3JAV9_9PROT</name>
<comment type="subunit">
    <text evidence="13">F-type ATPases have 2 components, F(1) - the catalytic core - and F(0) - the membrane proton channel. F(1) has five subunits: alpha(3), beta(3), gamma(1), delta(1), epsilon(1). F(0) has three main subunits: a(1), b(2) and c(10-14). The alpha and beta chains form an alternating ring which encloses part of the gamma chain. F(1) is attached to F(0) by a central stalk formed by the gamma and epsilon chains, while a peripheral stalk is formed by the delta and b chains.</text>
</comment>
<keyword evidence="7 13" id="KW-0406">Ion transport</keyword>
<keyword evidence="3 13" id="KW-0138">CF(0)</keyword>
<comment type="subcellular location">
    <subcellularLocation>
        <location evidence="13">Cell membrane</location>
        <topology evidence="13">Single-pass membrane protein</topology>
    </subcellularLocation>
    <subcellularLocation>
        <location evidence="12">Endomembrane system</location>
        <topology evidence="12">Single-pass membrane protein</topology>
    </subcellularLocation>
</comment>
<keyword evidence="2 13" id="KW-0813">Transport</keyword>
<evidence type="ECO:0000256" key="8">
    <source>
        <dbReference type="ARBA" id="ARBA00023136"/>
    </source>
</evidence>
<keyword evidence="6 13" id="KW-1133">Transmembrane helix</keyword>
<dbReference type="EMBL" id="SLZW01000006">
    <property type="protein sequence ID" value="TCS62206.1"/>
    <property type="molecule type" value="Genomic_DNA"/>
</dbReference>
<feature type="transmembrane region" description="Helical" evidence="13">
    <location>
        <begin position="50"/>
        <end position="68"/>
    </location>
</feature>
<dbReference type="Pfam" id="PF00430">
    <property type="entry name" value="ATP-synt_B"/>
    <property type="match status" value="1"/>
</dbReference>
<evidence type="ECO:0000256" key="14">
    <source>
        <dbReference type="RuleBase" id="RU003848"/>
    </source>
</evidence>
<evidence type="ECO:0000256" key="1">
    <source>
        <dbReference type="ARBA" id="ARBA00005513"/>
    </source>
</evidence>
<dbReference type="InterPro" id="IPR050059">
    <property type="entry name" value="ATP_synthase_B_chain"/>
</dbReference>
<evidence type="ECO:0000256" key="12">
    <source>
        <dbReference type="ARBA" id="ARBA00037847"/>
    </source>
</evidence>
<dbReference type="HAMAP" id="MF_01398">
    <property type="entry name" value="ATP_synth_b_bprime"/>
    <property type="match status" value="1"/>
</dbReference>
<feature type="coiled-coil region" evidence="15">
    <location>
        <begin position="86"/>
        <end position="157"/>
    </location>
</feature>
<evidence type="ECO:0000256" key="7">
    <source>
        <dbReference type="ARBA" id="ARBA00023065"/>
    </source>
</evidence>
<dbReference type="PANTHER" id="PTHR33445">
    <property type="entry name" value="ATP SYNTHASE SUBUNIT B', CHLOROPLASTIC"/>
    <property type="match status" value="1"/>
</dbReference>
<evidence type="ECO:0000256" key="6">
    <source>
        <dbReference type="ARBA" id="ARBA00022989"/>
    </source>
</evidence>
<keyword evidence="5 13" id="KW-0375">Hydrogen ion transport</keyword>
<organism evidence="16 17">
    <name type="scientific">Varunaivibrio sulfuroxidans</name>
    <dbReference type="NCBI Taxonomy" id="1773489"/>
    <lineage>
        <taxon>Bacteria</taxon>
        <taxon>Pseudomonadati</taxon>
        <taxon>Pseudomonadota</taxon>
        <taxon>Alphaproteobacteria</taxon>
        <taxon>Rhodospirillales</taxon>
        <taxon>Magnetovibrionaceae</taxon>
        <taxon>Varunaivibrio</taxon>
    </lineage>
</organism>
<comment type="caution">
    <text evidence="16">The sequence shown here is derived from an EMBL/GenBank/DDBJ whole genome shotgun (WGS) entry which is preliminary data.</text>
</comment>
<dbReference type="CDD" id="cd06503">
    <property type="entry name" value="ATP-synt_Fo_b"/>
    <property type="match status" value="1"/>
</dbReference>
<evidence type="ECO:0000256" key="3">
    <source>
        <dbReference type="ARBA" id="ARBA00022547"/>
    </source>
</evidence>
<dbReference type="GO" id="GO:0005886">
    <property type="term" value="C:plasma membrane"/>
    <property type="evidence" value="ECO:0007669"/>
    <property type="project" value="UniProtKB-SubCell"/>
</dbReference>
<keyword evidence="17" id="KW-1185">Reference proteome</keyword>
<evidence type="ECO:0000313" key="16">
    <source>
        <dbReference type="EMBL" id="TCS62206.1"/>
    </source>
</evidence>
<evidence type="ECO:0000256" key="4">
    <source>
        <dbReference type="ARBA" id="ARBA00022692"/>
    </source>
</evidence>
<keyword evidence="9 13" id="KW-0066">ATP synthesis</keyword>
<evidence type="ECO:0000256" key="15">
    <source>
        <dbReference type="SAM" id="Coils"/>
    </source>
</evidence>
<evidence type="ECO:0000256" key="9">
    <source>
        <dbReference type="ARBA" id="ARBA00023310"/>
    </source>
</evidence>
<dbReference type="PANTHER" id="PTHR33445:SF1">
    <property type="entry name" value="ATP SYNTHASE SUBUNIT B"/>
    <property type="match status" value="1"/>
</dbReference>
<dbReference type="RefSeq" id="WP_243644781.1">
    <property type="nucleotide sequence ID" value="NZ_CP119676.1"/>
</dbReference>
<keyword evidence="13" id="KW-1003">Cell membrane</keyword>
<keyword evidence="8 13" id="KW-0472">Membrane</keyword>
<keyword evidence="4 13" id="KW-0812">Transmembrane</keyword>
<gene>
    <name evidence="13" type="primary">atpF</name>
    <name evidence="16" type="ORF">EDD55_106164</name>
</gene>
<evidence type="ECO:0000256" key="13">
    <source>
        <dbReference type="HAMAP-Rule" id="MF_01398"/>
    </source>
</evidence>
<comment type="function">
    <text evidence="11">Component of the F(0) channel, it forms part of the peripheral stalk, linking F(1) to F(0). The b'-subunit is a diverged and duplicated form of b found in plants and photosynthetic bacteria.</text>
</comment>
<dbReference type="GO" id="GO:0012505">
    <property type="term" value="C:endomembrane system"/>
    <property type="evidence" value="ECO:0007669"/>
    <property type="project" value="UniProtKB-SubCell"/>
</dbReference>
<evidence type="ECO:0000256" key="10">
    <source>
        <dbReference type="ARBA" id="ARBA00025198"/>
    </source>
</evidence>
<evidence type="ECO:0000256" key="11">
    <source>
        <dbReference type="ARBA" id="ARBA00025614"/>
    </source>
</evidence>
<accession>A0A4R3JAV9</accession>
<evidence type="ECO:0000256" key="2">
    <source>
        <dbReference type="ARBA" id="ARBA00022448"/>
    </source>
</evidence>
<evidence type="ECO:0000313" key="17">
    <source>
        <dbReference type="Proteomes" id="UP000295304"/>
    </source>
</evidence>
<dbReference type="GO" id="GO:0046961">
    <property type="term" value="F:proton-transporting ATPase activity, rotational mechanism"/>
    <property type="evidence" value="ECO:0007669"/>
    <property type="project" value="TreeGrafter"/>
</dbReference>
<proteinExistence type="inferred from homology"/>
<reference evidence="16 17" key="1">
    <citation type="submission" date="2019-03" db="EMBL/GenBank/DDBJ databases">
        <title>Genomic Encyclopedia of Type Strains, Phase IV (KMG-IV): sequencing the most valuable type-strain genomes for metagenomic binning, comparative biology and taxonomic classification.</title>
        <authorList>
            <person name="Goeker M."/>
        </authorList>
    </citation>
    <scope>NUCLEOTIDE SEQUENCE [LARGE SCALE GENOMIC DNA]</scope>
    <source>
        <strain evidence="16 17">DSM 101688</strain>
    </source>
</reference>
<dbReference type="Proteomes" id="UP000295304">
    <property type="component" value="Unassembled WGS sequence"/>
</dbReference>
<dbReference type="InterPro" id="IPR002146">
    <property type="entry name" value="ATP_synth_b/b'su_bac/chlpt"/>
</dbReference>
<comment type="function">
    <text evidence="10 13">F(1)F(0) ATP synthase produces ATP from ADP in the presence of a proton or sodium gradient. F-type ATPases consist of two structural domains, F(1) containing the extramembraneous catalytic core and F(0) containing the membrane proton channel, linked together by a central stalk and a peripheral stalk. During catalysis, ATP synthesis in the catalytic domain of F(1) is coupled via a rotary mechanism of the central stalk subunits to proton translocation.</text>
</comment>
<dbReference type="GO" id="GO:0046933">
    <property type="term" value="F:proton-transporting ATP synthase activity, rotational mechanism"/>
    <property type="evidence" value="ECO:0007669"/>
    <property type="project" value="UniProtKB-UniRule"/>
</dbReference>
<evidence type="ECO:0000256" key="5">
    <source>
        <dbReference type="ARBA" id="ARBA00022781"/>
    </source>
</evidence>
<sequence length="197" mass="21163">MRILSPASLLCSGSWRSGFWVLALALGFPAEAFAATLPQLEVAMFPPQIVWLVISFVVLYILMAKVALPRIGEVLEERQNRVDDNLAKAQTLNDAAETAKEAYEKALSEARSKAQGDLRAVRERADREAANQQTELSEKLKATVLQSEKEIAASKAEAIAGVRDVAVDVAGVIVEKLIGEAPGKATLAKAVDSFSDA</sequence>
<protein>
    <recommendedName>
        <fullName evidence="13">ATP synthase subunit b</fullName>
    </recommendedName>
    <alternativeName>
        <fullName evidence="13">ATP synthase F(0) sector subunit b</fullName>
    </alternativeName>
    <alternativeName>
        <fullName evidence="13">ATPase subunit I</fullName>
    </alternativeName>
    <alternativeName>
        <fullName evidence="13">F-type ATPase subunit b</fullName>
        <shortName evidence="13">F-ATPase subunit b</shortName>
    </alternativeName>
</protein>
<dbReference type="GO" id="GO:0045259">
    <property type="term" value="C:proton-transporting ATP synthase complex"/>
    <property type="evidence" value="ECO:0007669"/>
    <property type="project" value="UniProtKB-KW"/>
</dbReference>
<keyword evidence="15" id="KW-0175">Coiled coil</keyword>